<accession>A0A2H0V827</accession>
<evidence type="ECO:0000313" key="5">
    <source>
        <dbReference type="Proteomes" id="UP000229972"/>
    </source>
</evidence>
<evidence type="ECO:0000256" key="1">
    <source>
        <dbReference type="ARBA" id="ARBA00008520"/>
    </source>
</evidence>
<keyword evidence="3" id="KW-0732">Signal</keyword>
<dbReference type="EMBL" id="PFAL01000031">
    <property type="protein sequence ID" value="PIR95256.1"/>
    <property type="molecule type" value="Genomic_DNA"/>
</dbReference>
<organism evidence="4 5">
    <name type="scientific">Candidatus Falkowbacteria bacterium CG10_big_fil_rev_8_21_14_0_10_37_18</name>
    <dbReference type="NCBI Taxonomy" id="1974562"/>
    <lineage>
        <taxon>Bacteria</taxon>
        <taxon>Candidatus Falkowiibacteriota</taxon>
    </lineage>
</organism>
<protein>
    <recommendedName>
        <fullName evidence="6">ABC transporter substrate-binding protein</fullName>
    </recommendedName>
</protein>
<dbReference type="Proteomes" id="UP000229972">
    <property type="component" value="Unassembled WGS sequence"/>
</dbReference>
<dbReference type="InterPro" id="IPR006059">
    <property type="entry name" value="SBP"/>
</dbReference>
<dbReference type="PANTHER" id="PTHR43649:SF12">
    <property type="entry name" value="DIACETYLCHITOBIOSE BINDING PROTEIN DASA"/>
    <property type="match status" value="1"/>
</dbReference>
<sequence>MSKKITVLFLLTVFLITSGFGCKGVDQETQQAMQPITLTFWSVYDDADAFQDIITKYKAIHPYITIEYRKFRYEEYETEILNAMAEDRGPDVFSIHNTWLKKYQSKLAFLPATITLPYPVVQGTIQKTVVQQMRTINSLSLTELKNNFVDVVANDVVLEDGNIYGLPLSVDTLSMYYNRDLLNNAGISLVPAYWNKEFLQDVKKLTRQNEEKEIIQSGVALGGSDNINRFSDILSVLMMQNGAVMMSDNKHVTFNAIPSSMKDSGYNPGLEALHFYTDFANPTKESYAWNSTLANSLEMFISGNLAIMFSYSYDLNTIKTQAPKLNFGVAKLPQIEGTPPTNINFANYWIESVSKKSAHQNEAWDFIQFMTKAEQVKSYLDITKKPTALRSLVGEQRNDNQIGVFADQVLTARSWYKGINAPAAENAIQEMVNATLISANDKIQNIIDTTAAKVQQTIN</sequence>
<evidence type="ECO:0000313" key="4">
    <source>
        <dbReference type="EMBL" id="PIR95256.1"/>
    </source>
</evidence>
<proteinExistence type="inferred from homology"/>
<dbReference type="SUPFAM" id="SSF53850">
    <property type="entry name" value="Periplasmic binding protein-like II"/>
    <property type="match status" value="1"/>
</dbReference>
<evidence type="ECO:0000256" key="3">
    <source>
        <dbReference type="ARBA" id="ARBA00022729"/>
    </source>
</evidence>
<dbReference type="PROSITE" id="PS51257">
    <property type="entry name" value="PROKAR_LIPOPROTEIN"/>
    <property type="match status" value="1"/>
</dbReference>
<evidence type="ECO:0000256" key="2">
    <source>
        <dbReference type="ARBA" id="ARBA00022448"/>
    </source>
</evidence>
<dbReference type="GO" id="GO:0055085">
    <property type="term" value="P:transmembrane transport"/>
    <property type="evidence" value="ECO:0007669"/>
    <property type="project" value="InterPro"/>
</dbReference>
<gene>
    <name evidence="4" type="ORF">COT93_03320</name>
</gene>
<dbReference type="PROSITE" id="PS01037">
    <property type="entry name" value="SBP_BACTERIAL_1"/>
    <property type="match status" value="1"/>
</dbReference>
<dbReference type="AlphaFoldDB" id="A0A2H0V827"/>
<dbReference type="Gene3D" id="3.40.190.10">
    <property type="entry name" value="Periplasmic binding protein-like II"/>
    <property type="match status" value="1"/>
</dbReference>
<name>A0A2H0V827_9BACT</name>
<reference evidence="5" key="1">
    <citation type="submission" date="2017-09" db="EMBL/GenBank/DDBJ databases">
        <title>Depth-based differentiation of microbial function through sediment-hosted aquifers and enrichment of novel symbionts in the deep terrestrial subsurface.</title>
        <authorList>
            <person name="Probst A.J."/>
            <person name="Ladd B."/>
            <person name="Jarett J.K."/>
            <person name="Geller-Mcgrath D.E."/>
            <person name="Sieber C.M.K."/>
            <person name="Emerson J.B."/>
            <person name="Anantharaman K."/>
            <person name="Thomas B.C."/>
            <person name="Malmstrom R."/>
            <person name="Stieglmeier M."/>
            <person name="Klingl A."/>
            <person name="Woyke T."/>
            <person name="Ryan C.M."/>
            <person name="Banfield J.F."/>
        </authorList>
    </citation>
    <scope>NUCLEOTIDE SEQUENCE [LARGE SCALE GENOMIC DNA]</scope>
</reference>
<keyword evidence="2" id="KW-0813">Transport</keyword>
<comment type="caution">
    <text evidence="4">The sequence shown here is derived from an EMBL/GenBank/DDBJ whole genome shotgun (WGS) entry which is preliminary data.</text>
</comment>
<dbReference type="InterPro" id="IPR050490">
    <property type="entry name" value="Bact_solute-bd_prot1"/>
</dbReference>
<dbReference type="InterPro" id="IPR006061">
    <property type="entry name" value="SBP_1_CS"/>
</dbReference>
<evidence type="ECO:0008006" key="6">
    <source>
        <dbReference type="Google" id="ProtNLM"/>
    </source>
</evidence>
<dbReference type="Pfam" id="PF01547">
    <property type="entry name" value="SBP_bac_1"/>
    <property type="match status" value="1"/>
</dbReference>
<comment type="similarity">
    <text evidence="1">Belongs to the bacterial solute-binding protein 1 family.</text>
</comment>
<dbReference type="PANTHER" id="PTHR43649">
    <property type="entry name" value="ARABINOSE-BINDING PROTEIN-RELATED"/>
    <property type="match status" value="1"/>
</dbReference>